<evidence type="ECO:0000313" key="2">
    <source>
        <dbReference type="EMBL" id="GAX82624.1"/>
    </source>
</evidence>
<name>A0A250XHS3_9CHLO</name>
<reference evidence="2 3" key="1">
    <citation type="submission" date="2017-08" db="EMBL/GenBank/DDBJ databases">
        <title>Acidophilic green algal genome provides insights into adaptation to an acidic environment.</title>
        <authorList>
            <person name="Hirooka S."/>
            <person name="Hirose Y."/>
            <person name="Kanesaki Y."/>
            <person name="Higuchi S."/>
            <person name="Fujiwara T."/>
            <person name="Onuma R."/>
            <person name="Era A."/>
            <person name="Ohbayashi R."/>
            <person name="Uzuka A."/>
            <person name="Nozaki H."/>
            <person name="Yoshikawa H."/>
            <person name="Miyagishima S.Y."/>
        </authorList>
    </citation>
    <scope>NUCLEOTIDE SEQUENCE [LARGE SCALE GENOMIC DNA]</scope>
    <source>
        <strain evidence="2 3">NIES-2499</strain>
    </source>
</reference>
<protein>
    <submittedName>
        <fullName evidence="2">Uncharacterized protein</fullName>
    </submittedName>
</protein>
<evidence type="ECO:0000313" key="3">
    <source>
        <dbReference type="Proteomes" id="UP000232323"/>
    </source>
</evidence>
<dbReference type="EMBL" id="BEGY01000083">
    <property type="protein sequence ID" value="GAX82624.1"/>
    <property type="molecule type" value="Genomic_DNA"/>
</dbReference>
<dbReference type="OrthoDB" id="551172at2759"/>
<dbReference type="Proteomes" id="UP000232323">
    <property type="component" value="Unassembled WGS sequence"/>
</dbReference>
<evidence type="ECO:0000256" key="1">
    <source>
        <dbReference type="SAM" id="MobiDB-lite"/>
    </source>
</evidence>
<comment type="caution">
    <text evidence="2">The sequence shown here is derived from an EMBL/GenBank/DDBJ whole genome shotgun (WGS) entry which is preliminary data.</text>
</comment>
<keyword evidence="3" id="KW-1185">Reference proteome</keyword>
<sequence length="459" mass="49565">MVLERISLYELFTGECDNCYLVSYAMSQSSYPQGPAWNADSIYKDFFATVGSKPNETYESLLNLLPSVRDISKEECVLPISSERAQDAPGIHPLQQDWLDAKEEDDDLPVEEGDWVDVQEVVDEEGIPVQSAISRSSSGCILDGPGAVQVDNFTADEEAGNMDTQQAFVFSYLPSALGKVTVADVEHPGLPLSGPSQLSLASSSCPMRHNRNPIMLRTPQTQFTSNKVTGNSLCLDGSFGGAVVTLEDQIKAMRGLLNRSVGPSHHLLSAGGTVLPDVENGSDDEMEIELLSEGREQGHENVASIRGDIGDEDLISTVNEVNRSATTSHEGNQIVTLPGECLLSDISRQAQDTDDEETPATALTQLSHPTTTVSCHSVSDGLPSAKDVDTMKSDSATTRVSSTALPSTSPSPSSSQPGVFYESVEGFSLDPDFDYDNVKLTPREYPYNQRASAPFPFRK</sequence>
<proteinExistence type="predicted"/>
<feature type="region of interest" description="Disordered" evidence="1">
    <location>
        <begin position="372"/>
        <end position="419"/>
    </location>
</feature>
<accession>A0A250XHS3</accession>
<dbReference type="AlphaFoldDB" id="A0A250XHS3"/>
<organism evidence="2 3">
    <name type="scientific">Chlamydomonas eustigma</name>
    <dbReference type="NCBI Taxonomy" id="1157962"/>
    <lineage>
        <taxon>Eukaryota</taxon>
        <taxon>Viridiplantae</taxon>
        <taxon>Chlorophyta</taxon>
        <taxon>core chlorophytes</taxon>
        <taxon>Chlorophyceae</taxon>
        <taxon>CS clade</taxon>
        <taxon>Chlamydomonadales</taxon>
        <taxon>Chlamydomonadaceae</taxon>
        <taxon>Chlamydomonas</taxon>
    </lineage>
</organism>
<feature type="compositionally biased region" description="Low complexity" evidence="1">
    <location>
        <begin position="401"/>
        <end position="417"/>
    </location>
</feature>
<gene>
    <name evidence="2" type="ORF">CEUSTIGMA_g10050.t1</name>
</gene>